<evidence type="ECO:0000313" key="2">
    <source>
        <dbReference type="Proteomes" id="UP000249723"/>
    </source>
</evidence>
<dbReference type="Proteomes" id="UP000249723">
    <property type="component" value="Unassembled WGS sequence"/>
</dbReference>
<reference evidence="2" key="1">
    <citation type="submission" date="2016-10" db="EMBL/GenBank/DDBJ databases">
        <authorList>
            <person name="Jeantristanb JTB J.-T."/>
            <person name="Ricardo R."/>
        </authorList>
    </citation>
    <scope>NUCLEOTIDE SEQUENCE [LARGE SCALE GENOMIC DNA]</scope>
</reference>
<protein>
    <submittedName>
        <fullName evidence="1">BZ3500_MvSof-1268-A1-R1_Chr6-3g09034 protein</fullName>
    </submittedName>
</protein>
<accession>A0A2X0KM88</accession>
<evidence type="ECO:0000313" key="1">
    <source>
        <dbReference type="EMBL" id="SCZ93967.1"/>
    </source>
</evidence>
<dbReference type="EMBL" id="FMWP01000048">
    <property type="protein sequence ID" value="SCZ93967.1"/>
    <property type="molecule type" value="Genomic_DNA"/>
</dbReference>
<keyword evidence="2" id="KW-1185">Reference proteome</keyword>
<gene>
    <name evidence="1" type="ORF">BZ3500_MVSOF-1268-A1-R1_CHR6-3G09034</name>
</gene>
<dbReference type="AlphaFoldDB" id="A0A2X0KM88"/>
<name>A0A2X0KM88_9BASI</name>
<sequence>MIDIATHYSRSDRALADSLASELRTKPLCDVYDHTLRIPHQHHRGDSQFSSGIGSMHMSLGPHRPTPKHHFRPATITSATPTSFTLVVNVERPLVCDHLP</sequence>
<proteinExistence type="predicted"/>
<organism evidence="1 2">
    <name type="scientific">Microbotryum saponariae</name>
    <dbReference type="NCBI Taxonomy" id="289078"/>
    <lineage>
        <taxon>Eukaryota</taxon>
        <taxon>Fungi</taxon>
        <taxon>Dikarya</taxon>
        <taxon>Basidiomycota</taxon>
        <taxon>Pucciniomycotina</taxon>
        <taxon>Microbotryomycetes</taxon>
        <taxon>Microbotryales</taxon>
        <taxon>Microbotryaceae</taxon>
        <taxon>Microbotryum</taxon>
    </lineage>
</organism>